<proteinExistence type="predicted"/>
<reference evidence="4" key="1">
    <citation type="journal article" date="2019" name="Int. J. Syst. Evol. Microbiol.">
        <title>The Global Catalogue of Microorganisms (GCM) 10K type strain sequencing project: providing services to taxonomists for standard genome sequencing and annotation.</title>
        <authorList>
            <consortium name="The Broad Institute Genomics Platform"/>
            <consortium name="The Broad Institute Genome Sequencing Center for Infectious Disease"/>
            <person name="Wu L."/>
            <person name="Ma J."/>
        </authorList>
    </citation>
    <scope>NUCLEOTIDE SEQUENCE [LARGE SCALE GENOMIC DNA]</scope>
    <source>
        <strain evidence="4">TBRC 7912</strain>
    </source>
</reference>
<keyword evidence="2" id="KW-0472">Membrane</keyword>
<dbReference type="InterPro" id="IPR029058">
    <property type="entry name" value="AB_hydrolase_fold"/>
</dbReference>
<gene>
    <name evidence="3" type="ORF">ACFOYY_31580</name>
</gene>
<keyword evidence="3" id="KW-0378">Hydrolase</keyword>
<name>A0ABV8FAH9_9ACTN</name>
<dbReference type="PANTHER" id="PTHR48098">
    <property type="entry name" value="ENTEROCHELIN ESTERASE-RELATED"/>
    <property type="match status" value="1"/>
</dbReference>
<accession>A0ABV8FAH9</accession>
<dbReference type="Gene3D" id="3.40.50.1820">
    <property type="entry name" value="alpha/beta hydrolase"/>
    <property type="match status" value="1"/>
</dbReference>
<dbReference type="InterPro" id="IPR050583">
    <property type="entry name" value="Mycobacterial_A85_antigen"/>
</dbReference>
<keyword evidence="2" id="KW-0812">Transmembrane</keyword>
<evidence type="ECO:0000256" key="2">
    <source>
        <dbReference type="SAM" id="Phobius"/>
    </source>
</evidence>
<evidence type="ECO:0000313" key="4">
    <source>
        <dbReference type="Proteomes" id="UP001595698"/>
    </source>
</evidence>
<evidence type="ECO:0000313" key="3">
    <source>
        <dbReference type="EMBL" id="MFC3984710.1"/>
    </source>
</evidence>
<dbReference type="PANTHER" id="PTHR48098:SF1">
    <property type="entry name" value="DIACYLGLYCEROL ACYLTRANSFERASE_MYCOLYLTRANSFERASE AG85A"/>
    <property type="match status" value="1"/>
</dbReference>
<organism evidence="3 4">
    <name type="scientific">Streptosporangium jomthongense</name>
    <dbReference type="NCBI Taxonomy" id="1193683"/>
    <lineage>
        <taxon>Bacteria</taxon>
        <taxon>Bacillati</taxon>
        <taxon>Actinomycetota</taxon>
        <taxon>Actinomycetes</taxon>
        <taxon>Streptosporangiales</taxon>
        <taxon>Streptosporangiaceae</taxon>
        <taxon>Streptosporangium</taxon>
    </lineage>
</organism>
<protein>
    <submittedName>
        <fullName evidence="3">Alpha/beta hydrolase</fullName>
    </submittedName>
</protein>
<evidence type="ECO:0000256" key="1">
    <source>
        <dbReference type="SAM" id="MobiDB-lite"/>
    </source>
</evidence>
<dbReference type="Pfam" id="PF00756">
    <property type="entry name" value="Esterase"/>
    <property type="match status" value="1"/>
</dbReference>
<dbReference type="RefSeq" id="WP_386194710.1">
    <property type="nucleotide sequence ID" value="NZ_JBHSBC010000037.1"/>
</dbReference>
<dbReference type="InterPro" id="IPR000801">
    <property type="entry name" value="Esterase-like"/>
</dbReference>
<keyword evidence="4" id="KW-1185">Reference proteome</keyword>
<feature type="transmembrane region" description="Helical" evidence="2">
    <location>
        <begin position="42"/>
        <end position="64"/>
    </location>
</feature>
<keyword evidence="2" id="KW-1133">Transmembrane helix</keyword>
<dbReference type="GO" id="GO:0016787">
    <property type="term" value="F:hydrolase activity"/>
    <property type="evidence" value="ECO:0007669"/>
    <property type="project" value="UniProtKB-KW"/>
</dbReference>
<dbReference type="Proteomes" id="UP001595698">
    <property type="component" value="Unassembled WGS sequence"/>
</dbReference>
<dbReference type="EMBL" id="JBHSBC010000037">
    <property type="protein sequence ID" value="MFC3984710.1"/>
    <property type="molecule type" value="Genomic_DNA"/>
</dbReference>
<comment type="caution">
    <text evidence="3">The sequence shown here is derived from an EMBL/GenBank/DDBJ whole genome shotgun (WGS) entry which is preliminary data.</text>
</comment>
<sequence length="392" mass="41421">MGITAVGVQLLFGLLAVAALAASVWAWPLLSGRTWRSVLGRVGVLAGNQILTLVALGLVANAYFGFYGSWGDLLGTEGDAAPPIVAGDGRTAASGRPGQGVTEVGQVALPPGTAGRLEQVVISGGESGISSPGYVYLPHEYFEKKYAGRRFPVILALTGYPGDARNLITRLNLPAMAAKSVAGKRMPPTIMVLMRPTVVPPRDTECVDVPGGPQVETYFTRDLRAAVAASYRTGLDARSWGVFGGSTGGYCALKMSMRHPEAFSAAVSLSGYFRAAVDVTTGDLFGGSARLREENDLMWRLRNLPVPPVSVLVTSSERGESGYADTRAFLALARDPMRTASLILPSGGHNFNTWNREIPQALPWLGERLHAPAAPGEHPAQAGGRAVRQGRK</sequence>
<feature type="region of interest" description="Disordered" evidence="1">
    <location>
        <begin position="371"/>
        <end position="392"/>
    </location>
</feature>
<dbReference type="SUPFAM" id="SSF53474">
    <property type="entry name" value="alpha/beta-Hydrolases"/>
    <property type="match status" value="1"/>
</dbReference>